<proteinExistence type="inferred from homology"/>
<dbReference type="PROSITE" id="PS01125">
    <property type="entry name" value="ROK"/>
    <property type="match status" value="1"/>
</dbReference>
<reference evidence="2 3" key="1">
    <citation type="submission" date="2016-11" db="EMBL/GenBank/DDBJ databases">
        <authorList>
            <person name="Jaros S."/>
            <person name="Januszkiewicz K."/>
            <person name="Wedrychowicz H."/>
        </authorList>
    </citation>
    <scope>NUCLEOTIDE SEQUENCE [LARGE SCALE GENOMIC DNA]</scope>
    <source>
        <strain evidence="2 3">DSM 43832</strain>
    </source>
</reference>
<dbReference type="InterPro" id="IPR036388">
    <property type="entry name" value="WH-like_DNA-bd_sf"/>
</dbReference>
<dbReference type="Gene3D" id="3.30.420.40">
    <property type="match status" value="2"/>
</dbReference>
<dbReference type="EMBL" id="FRAP01000002">
    <property type="protein sequence ID" value="SHK07705.1"/>
    <property type="molecule type" value="Genomic_DNA"/>
</dbReference>
<keyword evidence="3" id="KW-1185">Reference proteome</keyword>
<evidence type="ECO:0000313" key="3">
    <source>
        <dbReference type="Proteomes" id="UP000184363"/>
    </source>
</evidence>
<evidence type="ECO:0000256" key="1">
    <source>
        <dbReference type="ARBA" id="ARBA00006479"/>
    </source>
</evidence>
<dbReference type="InterPro" id="IPR036390">
    <property type="entry name" value="WH_DNA-bd_sf"/>
</dbReference>
<keyword evidence="2" id="KW-0418">Kinase</keyword>
<gene>
    <name evidence="2" type="ORF">SAMN05443637_102287</name>
</gene>
<evidence type="ECO:0000313" key="2">
    <source>
        <dbReference type="EMBL" id="SHK07705.1"/>
    </source>
</evidence>
<dbReference type="PANTHER" id="PTHR18964:SF173">
    <property type="entry name" value="GLUCOKINASE"/>
    <property type="match status" value="1"/>
</dbReference>
<dbReference type="InterPro" id="IPR043129">
    <property type="entry name" value="ATPase_NBD"/>
</dbReference>
<dbReference type="STRING" id="1848.SAMN05443637_102287"/>
<keyword evidence="2" id="KW-0808">Transferase</keyword>
<dbReference type="Pfam" id="PF00480">
    <property type="entry name" value="ROK"/>
    <property type="match status" value="1"/>
</dbReference>
<accession>A0A1M6PID1</accession>
<dbReference type="SUPFAM" id="SSF46785">
    <property type="entry name" value="Winged helix' DNA-binding domain"/>
    <property type="match status" value="1"/>
</dbReference>
<dbReference type="GO" id="GO:0016301">
    <property type="term" value="F:kinase activity"/>
    <property type="evidence" value="ECO:0007669"/>
    <property type="project" value="UniProtKB-KW"/>
</dbReference>
<sequence>MKTKGVTVNHVRVTSHGGLLALVREHGGLSRQQMLEMTGMSRGTLVSRLEALTRLGYVYEAEALAPTGGRPARRVRFDDRGRVVLAADLGQTHARVAVLDLAGNELRSRSAEIRIADPGVLDAVLDTGAELLAAGRGERLVGVGVGVPSAVDPVTGRVVHPTTIPGWPPDAVLVAVRRRWAVPVVVENDARAGAVGESAGPGETLVYVKLSMGIGCGIVVGGEVLRGAAGLAGDIGHVRVGPQSGPRSGPQCRCGRRGCLAAYSSGRALLQRLGGTLTDLVTAAHRGDREVAAALAEAADVLGAALAATVTTVNPHRLVLGGALGPLPLVVDRVRARIHDTVAERARPQVTGGVLGPVATVTGLARLVVAAVYAPEAVDATVAEAAKDYSRNSP</sequence>
<dbReference type="InterPro" id="IPR000600">
    <property type="entry name" value="ROK"/>
</dbReference>
<dbReference type="PANTHER" id="PTHR18964">
    <property type="entry name" value="ROK (REPRESSOR, ORF, KINASE) FAMILY"/>
    <property type="match status" value="1"/>
</dbReference>
<dbReference type="AlphaFoldDB" id="A0A1M6PID1"/>
<name>A0A1M6PID1_PSETH</name>
<protein>
    <submittedName>
        <fullName evidence="2">Sugar kinase of the NBD/HSP70 family, may contain an N-terminal HTH domain</fullName>
    </submittedName>
</protein>
<comment type="similarity">
    <text evidence="1">Belongs to the ROK (NagC/XylR) family.</text>
</comment>
<dbReference type="SUPFAM" id="SSF53067">
    <property type="entry name" value="Actin-like ATPase domain"/>
    <property type="match status" value="1"/>
</dbReference>
<dbReference type="Gene3D" id="1.10.10.10">
    <property type="entry name" value="Winged helix-like DNA-binding domain superfamily/Winged helix DNA-binding domain"/>
    <property type="match status" value="1"/>
</dbReference>
<dbReference type="Proteomes" id="UP000184363">
    <property type="component" value="Unassembled WGS sequence"/>
</dbReference>
<organism evidence="2 3">
    <name type="scientific">Pseudonocardia thermophila</name>
    <dbReference type="NCBI Taxonomy" id="1848"/>
    <lineage>
        <taxon>Bacteria</taxon>
        <taxon>Bacillati</taxon>
        <taxon>Actinomycetota</taxon>
        <taxon>Actinomycetes</taxon>
        <taxon>Pseudonocardiales</taxon>
        <taxon>Pseudonocardiaceae</taxon>
        <taxon>Pseudonocardia</taxon>
    </lineage>
</organism>
<dbReference type="InterPro" id="IPR049874">
    <property type="entry name" value="ROK_cs"/>
</dbReference>